<protein>
    <recommendedName>
        <fullName evidence="2">SWIM-type domain-containing protein</fullName>
    </recommendedName>
</protein>
<dbReference type="Proteomes" id="UP000010367">
    <property type="component" value="Chromosome"/>
</dbReference>
<dbReference type="OrthoDB" id="7593573at2"/>
<dbReference type="GO" id="GO:0008270">
    <property type="term" value="F:zinc ion binding"/>
    <property type="evidence" value="ECO:0007669"/>
    <property type="project" value="UniProtKB-KW"/>
</dbReference>
<keyword evidence="4" id="KW-1185">Reference proteome</keyword>
<organism evidence="3 4">
    <name type="scientific">Oscillatoria acuminata PCC 6304</name>
    <dbReference type="NCBI Taxonomy" id="56110"/>
    <lineage>
        <taxon>Bacteria</taxon>
        <taxon>Bacillati</taxon>
        <taxon>Cyanobacteriota</taxon>
        <taxon>Cyanophyceae</taxon>
        <taxon>Oscillatoriophycideae</taxon>
        <taxon>Oscillatoriales</taxon>
        <taxon>Oscillatoriaceae</taxon>
        <taxon>Oscillatoria</taxon>
    </lineage>
</organism>
<dbReference type="Pfam" id="PF04434">
    <property type="entry name" value="SWIM"/>
    <property type="match status" value="1"/>
</dbReference>
<keyword evidence="1" id="KW-0479">Metal-binding</keyword>
<dbReference type="KEGG" id="oac:Oscil6304_3581"/>
<proteinExistence type="predicted"/>
<dbReference type="eggNOG" id="COG4715">
    <property type="taxonomic scope" value="Bacteria"/>
</dbReference>
<name>K9TMA0_9CYAN</name>
<dbReference type="InterPro" id="IPR007527">
    <property type="entry name" value="Znf_SWIM"/>
</dbReference>
<evidence type="ECO:0000313" key="3">
    <source>
        <dbReference type="EMBL" id="AFY83144.1"/>
    </source>
</evidence>
<dbReference type="STRING" id="56110.Oscil6304_3581"/>
<dbReference type="HOGENOM" id="CLU_466066_0_0_3"/>
<dbReference type="RefSeq" id="WP_015149773.1">
    <property type="nucleotide sequence ID" value="NC_019693.1"/>
</dbReference>
<evidence type="ECO:0000313" key="4">
    <source>
        <dbReference type="Proteomes" id="UP000010367"/>
    </source>
</evidence>
<evidence type="ECO:0000259" key="2">
    <source>
        <dbReference type="PROSITE" id="PS50966"/>
    </source>
</evidence>
<sequence>MNLNDLTIEEITDFADSPAIFKKGEQCYDNGRVEQFFMSGKGIKAKVEGKTGPYSVEIRTGRDNLTTDCTCAYSGEVCEHIVAVLLYAMLGDPEEEEEAAMVPPHGMPISENKFQQLFRGELYIEDLFELMAQSEQTSSSSSRQQFGQTNNVIPFPNSKKMTVAELKQEIQEFFKAVQGEEEELENSFEYGLFALSKPEFANLNSVFAQLSNLTLKQQIDVLWYVVISGNLIFSQTGTVFGDLEISEALELFADRVMALDLEMPQKEVYLNSLIAAFDWPMFLHEELDQALKEAMNMLCSTEEELRYAIATLESCGLETNSREWVMEAYRTLGDGDNLVRLSEERLETVEDYINLANYWRKIEQDVPRSIEILEQWIENCTPKDWDNVKAWADLYRLGSDNITILLDDLVEYYAENKDLKNLYRVMMLWLRIVGLSLEFYHDFEAVAQTLNCGDHCQAQIRMFARDEMDELIEIYFEEEDWDRAIALAQEIELPLQIQLEIAQAVRQSRPQEAIALYDKLVHSYIQQKTRSNYQTAAEYATVIRDIYLSVLKHPSQWQEYINGLQKQYLRYPALQEELQKIPGRG</sequence>
<evidence type="ECO:0000256" key="1">
    <source>
        <dbReference type="PROSITE-ProRule" id="PRU00325"/>
    </source>
</evidence>
<dbReference type="EMBL" id="CP003607">
    <property type="protein sequence ID" value="AFY83144.1"/>
    <property type="molecule type" value="Genomic_DNA"/>
</dbReference>
<feature type="domain" description="SWIM-type" evidence="2">
    <location>
        <begin position="54"/>
        <end position="89"/>
    </location>
</feature>
<keyword evidence="1" id="KW-0862">Zinc</keyword>
<gene>
    <name evidence="3" type="ORF">Oscil6304_3581</name>
</gene>
<dbReference type="PROSITE" id="PS50966">
    <property type="entry name" value="ZF_SWIM"/>
    <property type="match status" value="1"/>
</dbReference>
<accession>K9TMA0</accession>
<dbReference type="AlphaFoldDB" id="K9TMA0"/>
<keyword evidence="1" id="KW-0863">Zinc-finger</keyword>
<reference evidence="3 4" key="1">
    <citation type="submission" date="2012-06" db="EMBL/GenBank/DDBJ databases">
        <title>Finished chromosome of genome of Oscillatoria acuminata PCC 6304.</title>
        <authorList>
            <consortium name="US DOE Joint Genome Institute"/>
            <person name="Gugger M."/>
            <person name="Coursin T."/>
            <person name="Rippka R."/>
            <person name="Tandeau De Marsac N."/>
            <person name="Huntemann M."/>
            <person name="Wei C.-L."/>
            <person name="Han J."/>
            <person name="Detter J.C."/>
            <person name="Han C."/>
            <person name="Tapia R."/>
            <person name="Davenport K."/>
            <person name="Daligault H."/>
            <person name="Erkkila T."/>
            <person name="Gu W."/>
            <person name="Munk A.C.C."/>
            <person name="Teshima H."/>
            <person name="Xu Y."/>
            <person name="Chain P."/>
            <person name="Chen A."/>
            <person name="Krypides N."/>
            <person name="Mavromatis K."/>
            <person name="Markowitz V."/>
            <person name="Szeto E."/>
            <person name="Ivanova N."/>
            <person name="Mikhailova N."/>
            <person name="Ovchinnikova G."/>
            <person name="Pagani I."/>
            <person name="Pati A."/>
            <person name="Goodwin L."/>
            <person name="Peters L."/>
            <person name="Pitluck S."/>
            <person name="Woyke T."/>
            <person name="Kerfeld C."/>
        </authorList>
    </citation>
    <scope>NUCLEOTIDE SEQUENCE [LARGE SCALE GENOMIC DNA]</scope>
    <source>
        <strain evidence="3 4">PCC 6304</strain>
    </source>
</reference>
<dbReference type="InParanoid" id="K9TMA0"/>